<reference evidence="2 3" key="1">
    <citation type="journal article" date="2018" name="Genome Announc.">
        <title>Draft Genome Sequence of "Candidatus Phycosocius bacilliformis," an Alphaproteobacterial Ectosymbiont of the Hydrocarbon-Producing Green Alga Botryococcus braunii.</title>
        <authorList>
            <person name="Tanabe Y."/>
            <person name="Yamaguchi H."/>
            <person name="Watanabe M.M."/>
        </authorList>
    </citation>
    <scope>NUCLEOTIDE SEQUENCE [LARGE SCALE GENOMIC DNA]</scope>
    <source>
        <strain evidence="2 3">BOTRYCO-2</strain>
    </source>
</reference>
<protein>
    <recommendedName>
        <fullName evidence="1">Tetrapyrrole biosynthesis uroporphyrinogen III synthase domain-containing protein</fullName>
    </recommendedName>
</protein>
<proteinExistence type="predicted"/>
<gene>
    <name evidence="2" type="ORF">PbB2_00253</name>
</gene>
<dbReference type="AlphaFoldDB" id="A0A2P2E696"/>
<dbReference type="SUPFAM" id="SSF69618">
    <property type="entry name" value="HemD-like"/>
    <property type="match status" value="1"/>
</dbReference>
<dbReference type="GO" id="GO:0005829">
    <property type="term" value="C:cytosol"/>
    <property type="evidence" value="ECO:0007669"/>
    <property type="project" value="TreeGrafter"/>
</dbReference>
<accession>A0A2P2E696</accession>
<sequence length="239" mass="24830">MTACIITRTLPGADVTAEAVRALGLAPVVIPAAQIYATGAEIVLEGVQALLMTSAAAARTIEVTDAIKALPLYAVGDATAEAALTAGFETVISAGGDGATLAVLAADRMSPRRGALLHLRGQEVAGDVTGMLRACGFEARHIEVYTTADHPDFPARLRETLASAHGFVLIHSPAGARRLGSAIADSDADLRRWQLIGLSAACLKPLETYDFSSKHMAEAPDEAALMAALREAMTQEGLE</sequence>
<dbReference type="EMBL" id="BFBR01000001">
    <property type="protein sequence ID" value="GBF56596.1"/>
    <property type="molecule type" value="Genomic_DNA"/>
</dbReference>
<dbReference type="GO" id="GO:0006780">
    <property type="term" value="P:uroporphyrinogen III biosynthetic process"/>
    <property type="evidence" value="ECO:0007669"/>
    <property type="project" value="InterPro"/>
</dbReference>
<dbReference type="InterPro" id="IPR036108">
    <property type="entry name" value="4pyrrol_syn_uPrphyn_synt_sf"/>
</dbReference>
<dbReference type="GO" id="GO:0004852">
    <property type="term" value="F:uroporphyrinogen-III synthase activity"/>
    <property type="evidence" value="ECO:0007669"/>
    <property type="project" value="InterPro"/>
</dbReference>
<dbReference type="Pfam" id="PF02602">
    <property type="entry name" value="HEM4"/>
    <property type="match status" value="1"/>
</dbReference>
<keyword evidence="3" id="KW-1185">Reference proteome</keyword>
<evidence type="ECO:0000259" key="1">
    <source>
        <dbReference type="Pfam" id="PF02602"/>
    </source>
</evidence>
<dbReference type="Gene3D" id="3.40.50.10090">
    <property type="match status" value="2"/>
</dbReference>
<dbReference type="PANTHER" id="PTHR12390:SF0">
    <property type="entry name" value="UROPORPHYRINOGEN-III SYNTHASE"/>
    <property type="match status" value="1"/>
</dbReference>
<organism evidence="2 3">
    <name type="scientific">Candidatus Phycosocius bacilliformis</name>
    <dbReference type="NCBI Taxonomy" id="1445552"/>
    <lineage>
        <taxon>Bacteria</taxon>
        <taxon>Pseudomonadati</taxon>
        <taxon>Pseudomonadota</taxon>
        <taxon>Alphaproteobacteria</taxon>
        <taxon>Caulobacterales</taxon>
        <taxon>Caulobacterales incertae sedis</taxon>
        <taxon>Candidatus Phycosocius</taxon>
    </lineage>
</organism>
<dbReference type="InterPro" id="IPR039793">
    <property type="entry name" value="UROS/Hem4"/>
</dbReference>
<feature type="domain" description="Tetrapyrrole biosynthesis uroporphyrinogen III synthase" evidence="1">
    <location>
        <begin position="15"/>
        <end position="226"/>
    </location>
</feature>
<dbReference type="InterPro" id="IPR003754">
    <property type="entry name" value="4pyrrol_synth_uPrphyn_synth"/>
</dbReference>
<evidence type="ECO:0000313" key="3">
    <source>
        <dbReference type="Proteomes" id="UP000245086"/>
    </source>
</evidence>
<dbReference type="PANTHER" id="PTHR12390">
    <property type="entry name" value="UROPORPHYRINOGEN III SYNTHASE"/>
    <property type="match status" value="1"/>
</dbReference>
<evidence type="ECO:0000313" key="2">
    <source>
        <dbReference type="EMBL" id="GBF56596.1"/>
    </source>
</evidence>
<dbReference type="Proteomes" id="UP000245086">
    <property type="component" value="Unassembled WGS sequence"/>
</dbReference>
<comment type="caution">
    <text evidence="2">The sequence shown here is derived from an EMBL/GenBank/DDBJ whole genome shotgun (WGS) entry which is preliminary data.</text>
</comment>
<dbReference type="CDD" id="cd06578">
    <property type="entry name" value="HemD"/>
    <property type="match status" value="1"/>
</dbReference>
<name>A0A2P2E696_9PROT</name>